<feature type="transmembrane region" description="Helical" evidence="6">
    <location>
        <begin position="140"/>
        <end position="156"/>
    </location>
</feature>
<feature type="transmembrane region" description="Helical" evidence="6">
    <location>
        <begin position="19"/>
        <end position="37"/>
    </location>
</feature>
<feature type="transmembrane region" description="Helical" evidence="6">
    <location>
        <begin position="315"/>
        <end position="339"/>
    </location>
</feature>
<dbReference type="GO" id="GO:0005886">
    <property type="term" value="C:plasma membrane"/>
    <property type="evidence" value="ECO:0007669"/>
    <property type="project" value="TreeGrafter"/>
</dbReference>
<protein>
    <submittedName>
        <fullName evidence="7">Cell cycle protein, FtsW/RodA/SpoVE family</fullName>
    </submittedName>
</protein>
<feature type="transmembrane region" description="Helical" evidence="6">
    <location>
        <begin position="282"/>
        <end position="303"/>
    </location>
</feature>
<feature type="transmembrane region" description="Helical" evidence="6">
    <location>
        <begin position="351"/>
        <end position="371"/>
    </location>
</feature>
<dbReference type="Proteomes" id="UP000004756">
    <property type="component" value="Unassembled WGS sequence"/>
</dbReference>
<keyword evidence="5 6" id="KW-0472">Membrane</keyword>
<feature type="transmembrane region" description="Helical" evidence="6">
    <location>
        <begin position="75"/>
        <end position="92"/>
    </location>
</feature>
<comment type="caution">
    <text evidence="7">The sequence shown here is derived from an EMBL/GenBank/DDBJ whole genome shotgun (WGS) entry which is preliminary data.</text>
</comment>
<sequence>GAVLIMFYDYEFKHYNIRLILYMTALNILGILVIRSATNLNETMVSKQILGVLIGMAVAVGLSLVDYHRILNLSAVIYIICFLSLVAVLVWGKEVNNAKRWIEVPVIGQLQPSEFVKIGLIIFFSWYFMKYQERINQPSVIGAAALLFALPAYLVFDQPNLSTSLVMVIMVAGIVFASGISYRWIAGTLAVVLPVTGTFIYLLLNGLIPFIREYQAGRILAWFNPEKYGQAYYQQANSIIAIGSGQLNGKGLYNTTIASVKNGNFLSEEQTDFIFAVIGEELGFIGCMAVIILFLLIIYECLIMAARAKDLGGRLICAGMATLIAFQAFANIAVATAIFPNTGLPLPFISFGSSSLISIFIGMGLVLNVGLQRETRH</sequence>
<keyword evidence="2 6" id="KW-0812">Transmembrane</keyword>
<feature type="transmembrane region" description="Helical" evidence="6">
    <location>
        <begin position="162"/>
        <end position="182"/>
    </location>
</feature>
<evidence type="ECO:0000313" key="8">
    <source>
        <dbReference type="Proteomes" id="UP000004756"/>
    </source>
</evidence>
<dbReference type="GO" id="GO:0032153">
    <property type="term" value="C:cell division site"/>
    <property type="evidence" value="ECO:0007669"/>
    <property type="project" value="TreeGrafter"/>
</dbReference>
<dbReference type="InterPro" id="IPR001182">
    <property type="entry name" value="FtsW/RodA"/>
</dbReference>
<dbReference type="Pfam" id="PF01098">
    <property type="entry name" value="FTSW_RODA_SPOVE"/>
    <property type="match status" value="1"/>
</dbReference>
<feature type="non-terminal residue" evidence="7">
    <location>
        <position position="1"/>
    </location>
</feature>
<dbReference type="GO" id="GO:0051301">
    <property type="term" value="P:cell division"/>
    <property type="evidence" value="ECO:0007669"/>
    <property type="project" value="InterPro"/>
</dbReference>
<evidence type="ECO:0000256" key="1">
    <source>
        <dbReference type="ARBA" id="ARBA00004141"/>
    </source>
</evidence>
<organism evidence="7 8">
    <name type="scientific">[Clostridium] asparagiforme DSM 15981</name>
    <dbReference type="NCBI Taxonomy" id="518636"/>
    <lineage>
        <taxon>Bacteria</taxon>
        <taxon>Bacillati</taxon>
        <taxon>Bacillota</taxon>
        <taxon>Clostridia</taxon>
        <taxon>Lachnospirales</taxon>
        <taxon>Lachnospiraceae</taxon>
        <taxon>Enterocloster</taxon>
    </lineage>
</organism>
<name>C0D9X8_9FIRM</name>
<reference evidence="7 8" key="1">
    <citation type="submission" date="2009-02" db="EMBL/GenBank/DDBJ databases">
        <title>Draft genome sequence of Clostridium asparagiforme (DSM 15981).</title>
        <authorList>
            <person name="Sudarsanam P."/>
            <person name="Ley R."/>
            <person name="Guruge J."/>
            <person name="Turnbaugh P.J."/>
            <person name="Mahowald M."/>
            <person name="Liep D."/>
            <person name="Gordon J."/>
        </authorList>
    </citation>
    <scope>NUCLEOTIDE SEQUENCE [LARGE SCALE GENOMIC DNA]</scope>
    <source>
        <strain evidence="7 8">DSM 15981</strain>
    </source>
</reference>
<dbReference type="GO" id="GO:0008360">
    <property type="term" value="P:regulation of cell shape"/>
    <property type="evidence" value="ECO:0007669"/>
    <property type="project" value="UniProtKB-KW"/>
</dbReference>
<keyword evidence="4 6" id="KW-1133">Transmembrane helix</keyword>
<dbReference type="GO" id="GO:0015648">
    <property type="term" value="F:lipid-linked peptidoglycan transporter activity"/>
    <property type="evidence" value="ECO:0007669"/>
    <property type="project" value="TreeGrafter"/>
</dbReference>
<keyword evidence="8" id="KW-1185">Reference proteome</keyword>
<evidence type="ECO:0000256" key="2">
    <source>
        <dbReference type="ARBA" id="ARBA00022692"/>
    </source>
</evidence>
<dbReference type="AlphaFoldDB" id="C0D9X8"/>
<keyword evidence="3" id="KW-0133">Cell shape</keyword>
<dbReference type="HOGENOM" id="CLU_732633_0_0_9"/>
<evidence type="ECO:0000313" key="7">
    <source>
        <dbReference type="EMBL" id="EEG51876.1"/>
    </source>
</evidence>
<feature type="transmembrane region" description="Helical" evidence="6">
    <location>
        <begin position="49"/>
        <end position="68"/>
    </location>
</feature>
<dbReference type="PANTHER" id="PTHR30474:SF1">
    <property type="entry name" value="PEPTIDOGLYCAN GLYCOSYLTRANSFERASE MRDB"/>
    <property type="match status" value="1"/>
</dbReference>
<dbReference type="EMBL" id="ACCJ01000513">
    <property type="protein sequence ID" value="EEG51876.1"/>
    <property type="molecule type" value="Genomic_DNA"/>
</dbReference>
<evidence type="ECO:0000256" key="6">
    <source>
        <dbReference type="SAM" id="Phobius"/>
    </source>
</evidence>
<evidence type="ECO:0000256" key="5">
    <source>
        <dbReference type="ARBA" id="ARBA00023136"/>
    </source>
</evidence>
<gene>
    <name evidence="7" type="ORF">CLOSTASPAR_06078</name>
</gene>
<proteinExistence type="predicted"/>
<comment type="subcellular location">
    <subcellularLocation>
        <location evidence="1">Membrane</location>
        <topology evidence="1">Multi-pass membrane protein</topology>
    </subcellularLocation>
</comment>
<evidence type="ECO:0000256" key="3">
    <source>
        <dbReference type="ARBA" id="ARBA00022960"/>
    </source>
</evidence>
<accession>C0D9X8</accession>
<evidence type="ECO:0000256" key="4">
    <source>
        <dbReference type="ARBA" id="ARBA00022989"/>
    </source>
</evidence>
<dbReference type="PANTHER" id="PTHR30474">
    <property type="entry name" value="CELL CYCLE PROTEIN"/>
    <property type="match status" value="1"/>
</dbReference>
<feature type="transmembrane region" description="Helical" evidence="6">
    <location>
        <begin position="189"/>
        <end position="211"/>
    </location>
</feature>